<evidence type="ECO:0000313" key="2">
    <source>
        <dbReference type="EMBL" id="KAK2718641.1"/>
    </source>
</evidence>
<dbReference type="EMBL" id="JAVRJZ010000009">
    <property type="protein sequence ID" value="KAK2718641.1"/>
    <property type="molecule type" value="Genomic_DNA"/>
</dbReference>
<dbReference type="Proteomes" id="UP001187531">
    <property type="component" value="Unassembled WGS sequence"/>
</dbReference>
<comment type="similarity">
    <text evidence="1">Belongs to the actin family.</text>
</comment>
<dbReference type="InterPro" id="IPR043129">
    <property type="entry name" value="ATPase_NBD"/>
</dbReference>
<gene>
    <name evidence="2" type="ORF">QYM36_005847</name>
</gene>
<comment type="caution">
    <text evidence="2">The sequence shown here is derived from an EMBL/GenBank/DDBJ whole genome shotgun (WGS) entry which is preliminary data.</text>
</comment>
<evidence type="ECO:0008006" key="4">
    <source>
        <dbReference type="Google" id="ProtNLM"/>
    </source>
</evidence>
<dbReference type="SUPFAM" id="SSF53067">
    <property type="entry name" value="Actin-like ATPase domain"/>
    <property type="match status" value="1"/>
</dbReference>
<keyword evidence="3" id="KW-1185">Reference proteome</keyword>
<dbReference type="Pfam" id="PF00022">
    <property type="entry name" value="Actin"/>
    <property type="match status" value="1"/>
</dbReference>
<dbReference type="SMART" id="SM00268">
    <property type="entry name" value="ACTIN"/>
    <property type="match status" value="1"/>
</dbReference>
<protein>
    <recommendedName>
        <fullName evidence="4">Actin</fullName>
    </recommendedName>
</protein>
<reference evidence="2" key="1">
    <citation type="submission" date="2023-07" db="EMBL/GenBank/DDBJ databases">
        <title>Chromosome-level genome assembly of Artemia franciscana.</title>
        <authorList>
            <person name="Jo E."/>
        </authorList>
    </citation>
    <scope>NUCLEOTIDE SEQUENCE</scope>
    <source>
        <tissue evidence="2">Whole body</tissue>
    </source>
</reference>
<evidence type="ECO:0000256" key="1">
    <source>
        <dbReference type="RuleBase" id="RU000487"/>
    </source>
</evidence>
<accession>A0AA88I2E9</accession>
<evidence type="ECO:0000313" key="3">
    <source>
        <dbReference type="Proteomes" id="UP001187531"/>
    </source>
</evidence>
<dbReference type="Gene3D" id="3.30.420.40">
    <property type="match status" value="1"/>
</dbReference>
<dbReference type="InterPro" id="IPR004000">
    <property type="entry name" value="Actin"/>
</dbReference>
<dbReference type="AlphaFoldDB" id="A0AA88I2E9"/>
<dbReference type="PANTHER" id="PTHR11937">
    <property type="entry name" value="ACTIN"/>
    <property type="match status" value="1"/>
</dbReference>
<name>A0AA88I2E9_ARTSF</name>
<sequence length="189" mass="20959">MVYKDISDLKRSFVGTNAIVRNANGQTYPIAFSDNAVQSYAETLESSGDDVIIDALLDSEELILDSGRFQVPEGLFHPEAWGLDHPGVQKLVSRAIQECGVDIRKEMSRSIFLAGGVTMLPGFAERLEEEVNRLTPSGITPKVHASPYRYHAAYLGASEFASSPAFDQQRINLEDWKSIGPNVIRKWKT</sequence>
<organism evidence="2 3">
    <name type="scientific">Artemia franciscana</name>
    <name type="common">Brine shrimp</name>
    <name type="synonym">Artemia sanfranciscana</name>
    <dbReference type="NCBI Taxonomy" id="6661"/>
    <lineage>
        <taxon>Eukaryota</taxon>
        <taxon>Metazoa</taxon>
        <taxon>Ecdysozoa</taxon>
        <taxon>Arthropoda</taxon>
        <taxon>Crustacea</taxon>
        <taxon>Branchiopoda</taxon>
        <taxon>Anostraca</taxon>
        <taxon>Artemiidae</taxon>
        <taxon>Artemia</taxon>
    </lineage>
</organism>
<proteinExistence type="inferred from homology"/>